<evidence type="ECO:0000313" key="2">
    <source>
        <dbReference type="Proteomes" id="UP000708208"/>
    </source>
</evidence>
<name>A0A8J2PNG3_9HEXA</name>
<dbReference type="Proteomes" id="UP000708208">
    <property type="component" value="Unassembled WGS sequence"/>
</dbReference>
<protein>
    <submittedName>
        <fullName evidence="1">Uncharacterized protein</fullName>
    </submittedName>
</protein>
<feature type="non-terminal residue" evidence="1">
    <location>
        <position position="172"/>
    </location>
</feature>
<keyword evidence="2" id="KW-1185">Reference proteome</keyword>
<organism evidence="1 2">
    <name type="scientific">Allacma fusca</name>
    <dbReference type="NCBI Taxonomy" id="39272"/>
    <lineage>
        <taxon>Eukaryota</taxon>
        <taxon>Metazoa</taxon>
        <taxon>Ecdysozoa</taxon>
        <taxon>Arthropoda</taxon>
        <taxon>Hexapoda</taxon>
        <taxon>Collembola</taxon>
        <taxon>Symphypleona</taxon>
        <taxon>Sminthuridae</taxon>
        <taxon>Allacma</taxon>
    </lineage>
</organism>
<proteinExistence type="predicted"/>
<accession>A0A8J2PNG3</accession>
<gene>
    <name evidence="1" type="ORF">AFUS01_LOCUS40025</name>
</gene>
<dbReference type="AlphaFoldDB" id="A0A8J2PNG3"/>
<feature type="non-terminal residue" evidence="1">
    <location>
        <position position="1"/>
    </location>
</feature>
<reference evidence="1" key="1">
    <citation type="submission" date="2021-06" db="EMBL/GenBank/DDBJ databases">
        <authorList>
            <person name="Hodson N. C."/>
            <person name="Mongue J. A."/>
            <person name="Jaron S. K."/>
        </authorList>
    </citation>
    <scope>NUCLEOTIDE SEQUENCE</scope>
</reference>
<comment type="caution">
    <text evidence="1">The sequence shown here is derived from an EMBL/GenBank/DDBJ whole genome shotgun (WGS) entry which is preliminary data.</text>
</comment>
<evidence type="ECO:0000313" key="1">
    <source>
        <dbReference type="EMBL" id="CAG7830205.1"/>
    </source>
</evidence>
<sequence>KKHRPGPALRAFWGIYEKKGIPPVPPVPLTEIGNPGIENALENTAGVVETVIDESFSGGHGGEGDPIIEENIPEAVIPVDRGTVDRTIGESIHEKVNEETIASADKHAAQQITDARGSPLIEPDTGVRPLGSNMELLIGQSVPKLSSYLQSLISRFSRGGSRSRRSGLRNSY</sequence>
<dbReference type="EMBL" id="CAJVCH010554738">
    <property type="protein sequence ID" value="CAG7830205.1"/>
    <property type="molecule type" value="Genomic_DNA"/>
</dbReference>